<proteinExistence type="predicted"/>
<keyword evidence="3" id="KW-1185">Reference proteome</keyword>
<feature type="non-terminal residue" evidence="2">
    <location>
        <position position="60"/>
    </location>
</feature>
<organism evidence="2 3">
    <name type="scientific">Trifolium medium</name>
    <dbReference type="NCBI Taxonomy" id="97028"/>
    <lineage>
        <taxon>Eukaryota</taxon>
        <taxon>Viridiplantae</taxon>
        <taxon>Streptophyta</taxon>
        <taxon>Embryophyta</taxon>
        <taxon>Tracheophyta</taxon>
        <taxon>Spermatophyta</taxon>
        <taxon>Magnoliopsida</taxon>
        <taxon>eudicotyledons</taxon>
        <taxon>Gunneridae</taxon>
        <taxon>Pentapetalae</taxon>
        <taxon>rosids</taxon>
        <taxon>fabids</taxon>
        <taxon>Fabales</taxon>
        <taxon>Fabaceae</taxon>
        <taxon>Papilionoideae</taxon>
        <taxon>50 kb inversion clade</taxon>
        <taxon>NPAAA clade</taxon>
        <taxon>Hologalegina</taxon>
        <taxon>IRL clade</taxon>
        <taxon>Trifolieae</taxon>
        <taxon>Trifolium</taxon>
    </lineage>
</organism>
<evidence type="ECO:0000313" key="3">
    <source>
        <dbReference type="Proteomes" id="UP000265520"/>
    </source>
</evidence>
<dbReference type="AlphaFoldDB" id="A0A392W7X0"/>
<dbReference type="EMBL" id="LXQA011398587">
    <property type="protein sequence ID" value="MCI95863.1"/>
    <property type="molecule type" value="Genomic_DNA"/>
</dbReference>
<feature type="region of interest" description="Disordered" evidence="1">
    <location>
        <begin position="1"/>
        <end position="60"/>
    </location>
</feature>
<name>A0A392W7X0_9FABA</name>
<evidence type="ECO:0000256" key="1">
    <source>
        <dbReference type="SAM" id="MobiDB-lite"/>
    </source>
</evidence>
<sequence length="60" mass="6555">MGSSARDNTVKEASDGKSHTPIGDRNDKDETQSHDSEVSTGKWRQRRPLEKRGASTVLSG</sequence>
<evidence type="ECO:0000313" key="2">
    <source>
        <dbReference type="EMBL" id="MCI95863.1"/>
    </source>
</evidence>
<comment type="caution">
    <text evidence="2">The sequence shown here is derived from an EMBL/GenBank/DDBJ whole genome shotgun (WGS) entry which is preliminary data.</text>
</comment>
<accession>A0A392W7X0</accession>
<reference evidence="2 3" key="1">
    <citation type="journal article" date="2018" name="Front. Plant Sci.">
        <title>Red Clover (Trifolium pratense) and Zigzag Clover (T. medium) - A Picture of Genomic Similarities and Differences.</title>
        <authorList>
            <person name="Dluhosova J."/>
            <person name="Istvanek J."/>
            <person name="Nedelnik J."/>
            <person name="Repkova J."/>
        </authorList>
    </citation>
    <scope>NUCLEOTIDE SEQUENCE [LARGE SCALE GENOMIC DNA]</scope>
    <source>
        <strain evidence="3">cv. 10/8</strain>
        <tissue evidence="2">Leaf</tissue>
    </source>
</reference>
<feature type="compositionally biased region" description="Basic and acidic residues" evidence="1">
    <location>
        <begin position="8"/>
        <end position="37"/>
    </location>
</feature>
<protein>
    <submittedName>
        <fullName evidence="2">Uncharacterized protein</fullName>
    </submittedName>
</protein>
<dbReference type="Proteomes" id="UP000265520">
    <property type="component" value="Unassembled WGS sequence"/>
</dbReference>